<reference evidence="2 3" key="1">
    <citation type="journal article" date="2004" name="Nat. Biotechnol.">
        <title>The genome sequence of the capnophilic rumen bacterium Mannheimia succiniciproducens.</title>
        <authorList>
            <person name="Hong S.H."/>
            <person name="Kim J.S."/>
            <person name="Lee S.Y."/>
            <person name="In Y.H."/>
            <person name="Choi S.S."/>
            <person name="Rih J.-K."/>
            <person name="Kim C.H."/>
            <person name="Jeong H."/>
            <person name="Hur C.G."/>
            <person name="Kim J.J."/>
        </authorList>
    </citation>
    <scope>NUCLEOTIDE SEQUENCE [LARGE SCALE GENOMIC DNA]</scope>
    <source>
        <strain evidence="3">KCTC 0769BP / MBEL55E</strain>
    </source>
</reference>
<dbReference type="HOGENOM" id="CLU_2180664_0_0_6"/>
<accession>Q65R56</accession>
<name>Q65R56_MANSM</name>
<evidence type="ECO:0000313" key="3">
    <source>
        <dbReference type="Proteomes" id="UP000000607"/>
    </source>
</evidence>
<dbReference type="eggNOG" id="COG0477">
    <property type="taxonomic scope" value="Bacteria"/>
</dbReference>
<proteinExistence type="predicted"/>
<keyword evidence="3" id="KW-1185">Reference proteome</keyword>
<feature type="transmembrane region" description="Helical" evidence="1">
    <location>
        <begin position="90"/>
        <end position="108"/>
    </location>
</feature>
<dbReference type="STRING" id="221988.MS1948"/>
<protein>
    <submittedName>
        <fullName evidence="2">Uncharacterized protein</fullName>
    </submittedName>
</protein>
<keyword evidence="1" id="KW-0812">Transmembrane</keyword>
<sequence>MGDIYEFTKTITNPAIYFHYGVFCHAVGIFYLFAAIICFGLGSCLFGTNARACLLAPSDFYSEKPIVMANILVKFDNGENRGFIFGSSRLVLSFLTMLVMNLIPHLFLI</sequence>
<organism evidence="2 3">
    <name type="scientific">Mannheimia succiniciproducens (strain KCTC 0769BP / MBEL55E)</name>
    <dbReference type="NCBI Taxonomy" id="221988"/>
    <lineage>
        <taxon>Bacteria</taxon>
        <taxon>Pseudomonadati</taxon>
        <taxon>Pseudomonadota</taxon>
        <taxon>Gammaproteobacteria</taxon>
        <taxon>Pasteurellales</taxon>
        <taxon>Pasteurellaceae</taxon>
        <taxon>Basfia</taxon>
    </lineage>
</organism>
<evidence type="ECO:0000256" key="1">
    <source>
        <dbReference type="SAM" id="Phobius"/>
    </source>
</evidence>
<keyword evidence="1" id="KW-1133">Transmembrane helix</keyword>
<dbReference type="Proteomes" id="UP000000607">
    <property type="component" value="Chromosome"/>
</dbReference>
<feature type="transmembrane region" description="Helical" evidence="1">
    <location>
        <begin position="20"/>
        <end position="41"/>
    </location>
</feature>
<keyword evidence="1" id="KW-0472">Membrane</keyword>
<dbReference type="AlphaFoldDB" id="Q65R56"/>
<dbReference type="KEGG" id="msu:MS1948"/>
<evidence type="ECO:0000313" key="2">
    <source>
        <dbReference type="EMBL" id="AAU38554.1"/>
    </source>
</evidence>
<gene>
    <name evidence="2" type="ordered locus">MS1948</name>
</gene>
<dbReference type="EMBL" id="AE016827">
    <property type="protein sequence ID" value="AAU38554.1"/>
    <property type="molecule type" value="Genomic_DNA"/>
</dbReference>